<dbReference type="SUPFAM" id="SSF48403">
    <property type="entry name" value="Ankyrin repeat"/>
    <property type="match status" value="1"/>
</dbReference>
<dbReference type="InterPro" id="IPR013083">
    <property type="entry name" value="Znf_RING/FYVE/PHD"/>
</dbReference>
<dbReference type="InterPro" id="IPR002110">
    <property type="entry name" value="Ankyrin_rpt"/>
</dbReference>
<evidence type="ECO:0000256" key="1">
    <source>
        <dbReference type="ARBA" id="ARBA00022723"/>
    </source>
</evidence>
<dbReference type="PANTHER" id="PTHR24173:SF74">
    <property type="entry name" value="ANKYRIN REPEAT DOMAIN-CONTAINING PROTEIN 16"/>
    <property type="match status" value="1"/>
</dbReference>
<comment type="caution">
    <text evidence="10">The sequence shown here is derived from an EMBL/GenBank/DDBJ whole genome shotgun (WGS) entry which is preliminary data.</text>
</comment>
<feature type="repeat" description="ANK" evidence="6">
    <location>
        <begin position="288"/>
        <end position="321"/>
    </location>
</feature>
<dbReference type="InterPro" id="IPR011011">
    <property type="entry name" value="Znf_FYVE_PHD"/>
</dbReference>
<dbReference type="InterPro" id="IPR017455">
    <property type="entry name" value="Znf_FYVE-rel"/>
</dbReference>
<name>A0AAV5A3V8_9AGAM</name>
<feature type="repeat" description="ANK" evidence="6">
    <location>
        <begin position="203"/>
        <end position="225"/>
    </location>
</feature>
<dbReference type="EMBL" id="BPWL01000002">
    <property type="protein sequence ID" value="GJJ07266.1"/>
    <property type="molecule type" value="Genomic_DNA"/>
</dbReference>
<dbReference type="Pfam" id="PF01363">
    <property type="entry name" value="FYVE"/>
    <property type="match status" value="1"/>
</dbReference>
<keyword evidence="2" id="KW-0677">Repeat</keyword>
<accession>A0AAV5A3V8</accession>
<keyword evidence="3 7" id="KW-0863">Zinc-finger</keyword>
<feature type="compositionally biased region" description="Low complexity" evidence="8">
    <location>
        <begin position="24"/>
        <end position="33"/>
    </location>
</feature>
<dbReference type="Gene3D" id="1.25.40.20">
    <property type="entry name" value="Ankyrin repeat-containing domain"/>
    <property type="match status" value="1"/>
</dbReference>
<evidence type="ECO:0000256" key="8">
    <source>
        <dbReference type="SAM" id="MobiDB-lite"/>
    </source>
</evidence>
<dbReference type="SUPFAM" id="SSF57903">
    <property type="entry name" value="FYVE/PHD zinc finger"/>
    <property type="match status" value="1"/>
</dbReference>
<dbReference type="PROSITE" id="PS50178">
    <property type="entry name" value="ZF_FYVE"/>
    <property type="match status" value="1"/>
</dbReference>
<evidence type="ECO:0000256" key="2">
    <source>
        <dbReference type="ARBA" id="ARBA00022737"/>
    </source>
</evidence>
<feature type="compositionally biased region" description="Polar residues" evidence="8">
    <location>
        <begin position="719"/>
        <end position="735"/>
    </location>
</feature>
<evidence type="ECO:0000256" key="5">
    <source>
        <dbReference type="ARBA" id="ARBA00023043"/>
    </source>
</evidence>
<feature type="compositionally biased region" description="Acidic residues" evidence="8">
    <location>
        <begin position="54"/>
        <end position="72"/>
    </location>
</feature>
<feature type="compositionally biased region" description="Basic and acidic residues" evidence="8">
    <location>
        <begin position="41"/>
        <end position="53"/>
    </location>
</feature>
<evidence type="ECO:0000256" key="4">
    <source>
        <dbReference type="ARBA" id="ARBA00022833"/>
    </source>
</evidence>
<feature type="region of interest" description="Disordered" evidence="8">
    <location>
        <begin position="1"/>
        <end position="89"/>
    </location>
</feature>
<dbReference type="Proteomes" id="UP001050691">
    <property type="component" value="Unassembled WGS sequence"/>
</dbReference>
<gene>
    <name evidence="10" type="ORF">Clacol_001466</name>
</gene>
<feature type="region of interest" description="Disordered" evidence="8">
    <location>
        <begin position="393"/>
        <end position="419"/>
    </location>
</feature>
<dbReference type="InterPro" id="IPR036770">
    <property type="entry name" value="Ankyrin_rpt-contain_sf"/>
</dbReference>
<evidence type="ECO:0000313" key="10">
    <source>
        <dbReference type="EMBL" id="GJJ07266.1"/>
    </source>
</evidence>
<dbReference type="SMART" id="SM00064">
    <property type="entry name" value="FYVE"/>
    <property type="match status" value="1"/>
</dbReference>
<keyword evidence="4" id="KW-0862">Zinc</keyword>
<keyword evidence="5 6" id="KW-0040">ANK repeat</keyword>
<protein>
    <recommendedName>
        <fullName evidence="9">FYVE-type domain-containing protein</fullName>
    </recommendedName>
</protein>
<proteinExistence type="predicted"/>
<evidence type="ECO:0000256" key="6">
    <source>
        <dbReference type="PROSITE-ProRule" id="PRU00023"/>
    </source>
</evidence>
<dbReference type="GO" id="GO:0008270">
    <property type="term" value="F:zinc ion binding"/>
    <property type="evidence" value="ECO:0007669"/>
    <property type="project" value="UniProtKB-KW"/>
</dbReference>
<evidence type="ECO:0000256" key="7">
    <source>
        <dbReference type="PROSITE-ProRule" id="PRU00091"/>
    </source>
</evidence>
<evidence type="ECO:0000313" key="11">
    <source>
        <dbReference type="Proteomes" id="UP001050691"/>
    </source>
</evidence>
<evidence type="ECO:0000256" key="3">
    <source>
        <dbReference type="ARBA" id="ARBA00022771"/>
    </source>
</evidence>
<dbReference type="Pfam" id="PF13857">
    <property type="entry name" value="Ank_5"/>
    <property type="match status" value="1"/>
</dbReference>
<feature type="region of interest" description="Disordered" evidence="8">
    <location>
        <begin position="682"/>
        <end position="738"/>
    </location>
</feature>
<evidence type="ECO:0000259" key="9">
    <source>
        <dbReference type="PROSITE" id="PS50178"/>
    </source>
</evidence>
<dbReference type="PANTHER" id="PTHR24173">
    <property type="entry name" value="ANKYRIN REPEAT CONTAINING"/>
    <property type="match status" value="1"/>
</dbReference>
<keyword evidence="1" id="KW-0479">Metal-binding</keyword>
<feature type="repeat" description="ANK" evidence="6">
    <location>
        <begin position="239"/>
        <end position="271"/>
    </location>
</feature>
<dbReference type="InterPro" id="IPR000306">
    <property type="entry name" value="Znf_FYVE"/>
</dbReference>
<feature type="domain" description="FYVE-type" evidence="9">
    <location>
        <begin position="769"/>
        <end position="842"/>
    </location>
</feature>
<reference evidence="10" key="1">
    <citation type="submission" date="2021-10" db="EMBL/GenBank/DDBJ databases">
        <title>De novo Genome Assembly of Clathrus columnatus (Basidiomycota, Fungi) Using Illumina and Nanopore Sequence Data.</title>
        <authorList>
            <person name="Ogiso-Tanaka E."/>
            <person name="Itagaki H."/>
            <person name="Hosoya T."/>
            <person name="Hosaka K."/>
        </authorList>
    </citation>
    <scope>NUCLEOTIDE SEQUENCE</scope>
    <source>
        <strain evidence="10">MO-923</strain>
    </source>
</reference>
<dbReference type="Pfam" id="PF12796">
    <property type="entry name" value="Ank_2"/>
    <property type="match status" value="1"/>
</dbReference>
<dbReference type="AlphaFoldDB" id="A0AAV5A3V8"/>
<dbReference type="PROSITE" id="PS50088">
    <property type="entry name" value="ANK_REPEAT"/>
    <property type="match status" value="4"/>
</dbReference>
<sequence>MTTSGPLGTIAESGLSDTQASGTSSLQSSQSLSNGKANYGEFRHDDLDRKNQEDNTEDGDKEEEEEEEEEFIYEQSMDRVTPPLSEEGDDDAEAFKYAVSPIAETVPRSDSPPAVSLSQSIQVSAAQLTSILAAAAVSNFSSFQSQFEAIISHTNVTPFTLANEASPRTGLTVLHVASNKGHLDTLKWLIEDCGAIIDLEDKEGETALHKAALNGHLHIVKYLLSVPDGRPNVHAQDNDGWTPLHNACSRGYFDVVKWLCEHGGAADEIPPQDIEATTIRGVDLKSSNGWTPLMNAASKGHLPIVLYLLNKQSADPLSRNKWGETAYDIAAAVFEIWICEILQKAEAERWSDNNYNTLAVHTTVPIIVYENQRLDTRLKTLAISGGHARFSASGLGRRGRRSPFEIQLPPGSESNGRRDIPAWRSDVQLPLRDDPFQIPKPKANREFTSREGVERSHFWLSDWQLDSTHPKVDVMEGWQYARSFDDPDDQWVSEIPAALERALTRYSALSPGLSSPSSSSSSRASQTQHTWVRRRRWVRVMRRRLDMPPLPYMGPDGGLYLISDHGMLIPRQDEAYDPEGGQELGPVPRWNDDYVTRARYLAGPPPDNEADGTNDLLEVRRSISKLERAVLELRAGMLGDEDVERKIQAEVLLNAYIRQLEQRRSLVGSRGLFTVTDEDIEDEGEDYDGSSDASFCYPGTAESGRPPSIRSHGSDYFSRASTSRSGTDLTPQLSQAPEFRVPTHEAPQNIPSFRVMPIPHAIDAHWERDETVTICRGCSRRFTFLFRKHCRRCGKIYCDRCSSHKAVIDPEHVVRDPISYDNPASSSSSMHRVCNSCHEILRGDIPAKFQALYTVSMERIEVLQSHLAVPNSPRDVNSQISDLADCPVCGQNLAKLGRSETQEAHVRNCLEGPKDASALQQPAKYIVYQLPAESRLVGVECVICLEEFIEGT</sequence>
<keyword evidence="11" id="KW-1185">Reference proteome</keyword>
<feature type="repeat" description="ANK" evidence="6">
    <location>
        <begin position="169"/>
        <end position="202"/>
    </location>
</feature>
<dbReference type="PROSITE" id="PS50297">
    <property type="entry name" value="ANK_REP_REGION"/>
    <property type="match status" value="4"/>
</dbReference>
<organism evidence="10 11">
    <name type="scientific">Clathrus columnatus</name>
    <dbReference type="NCBI Taxonomy" id="1419009"/>
    <lineage>
        <taxon>Eukaryota</taxon>
        <taxon>Fungi</taxon>
        <taxon>Dikarya</taxon>
        <taxon>Basidiomycota</taxon>
        <taxon>Agaricomycotina</taxon>
        <taxon>Agaricomycetes</taxon>
        <taxon>Phallomycetidae</taxon>
        <taxon>Phallales</taxon>
        <taxon>Clathraceae</taxon>
        <taxon>Clathrus</taxon>
    </lineage>
</organism>
<dbReference type="Gene3D" id="3.30.40.10">
    <property type="entry name" value="Zinc/RING finger domain, C3HC4 (zinc finger)"/>
    <property type="match status" value="1"/>
</dbReference>
<dbReference type="SMART" id="SM00248">
    <property type="entry name" value="ANK"/>
    <property type="match status" value="4"/>
</dbReference>